<accession>A0A8S1YGG1</accession>
<proteinExistence type="predicted"/>
<organism evidence="2 3">
    <name type="scientific">Paramecium octaurelia</name>
    <dbReference type="NCBI Taxonomy" id="43137"/>
    <lineage>
        <taxon>Eukaryota</taxon>
        <taxon>Sar</taxon>
        <taxon>Alveolata</taxon>
        <taxon>Ciliophora</taxon>
        <taxon>Intramacronucleata</taxon>
        <taxon>Oligohymenophorea</taxon>
        <taxon>Peniculida</taxon>
        <taxon>Parameciidae</taxon>
        <taxon>Paramecium</taxon>
    </lineage>
</organism>
<keyword evidence="1" id="KW-0812">Transmembrane</keyword>
<keyword evidence="1" id="KW-1133">Transmembrane helix</keyword>
<sequence>MTQLYTQIYIKYISGYMILIHKVLIGILNINNSIIKHHFKMDRTWFLTMNDSMEYHECA</sequence>
<comment type="caution">
    <text evidence="2">The sequence shown here is derived from an EMBL/GenBank/DDBJ whole genome shotgun (WGS) entry which is preliminary data.</text>
</comment>
<evidence type="ECO:0000313" key="3">
    <source>
        <dbReference type="Proteomes" id="UP000683925"/>
    </source>
</evidence>
<protein>
    <submittedName>
        <fullName evidence="2">Uncharacterized protein</fullName>
    </submittedName>
</protein>
<feature type="transmembrane region" description="Helical" evidence="1">
    <location>
        <begin position="12"/>
        <end position="31"/>
    </location>
</feature>
<dbReference type="EMBL" id="CAJJDP010000154">
    <property type="protein sequence ID" value="CAD8210932.1"/>
    <property type="molecule type" value="Genomic_DNA"/>
</dbReference>
<evidence type="ECO:0000313" key="2">
    <source>
        <dbReference type="EMBL" id="CAD8210932.1"/>
    </source>
</evidence>
<evidence type="ECO:0000256" key="1">
    <source>
        <dbReference type="SAM" id="Phobius"/>
    </source>
</evidence>
<keyword evidence="3" id="KW-1185">Reference proteome</keyword>
<dbReference type="Proteomes" id="UP000683925">
    <property type="component" value="Unassembled WGS sequence"/>
</dbReference>
<gene>
    <name evidence="2" type="ORF">POCTA_138.1.T1520105</name>
</gene>
<keyword evidence="1" id="KW-0472">Membrane</keyword>
<dbReference type="AlphaFoldDB" id="A0A8S1YGG1"/>
<reference evidence="2" key="1">
    <citation type="submission" date="2021-01" db="EMBL/GenBank/DDBJ databases">
        <authorList>
            <consortium name="Genoscope - CEA"/>
            <person name="William W."/>
        </authorList>
    </citation>
    <scope>NUCLEOTIDE SEQUENCE</scope>
</reference>
<name>A0A8S1YGG1_PAROT</name>